<proteinExistence type="predicted"/>
<feature type="compositionally biased region" description="Polar residues" evidence="1">
    <location>
        <begin position="189"/>
        <end position="210"/>
    </location>
</feature>
<evidence type="ECO:0000256" key="2">
    <source>
        <dbReference type="SAM" id="Phobius"/>
    </source>
</evidence>
<dbReference type="EMBL" id="JBAHYK010000483">
    <property type="protein sequence ID" value="KAL0573613.1"/>
    <property type="molecule type" value="Genomic_DNA"/>
</dbReference>
<feature type="transmembrane region" description="Helical" evidence="2">
    <location>
        <begin position="588"/>
        <end position="608"/>
    </location>
</feature>
<gene>
    <name evidence="4" type="ORF">V5O48_008343</name>
</gene>
<keyword evidence="5" id="KW-1185">Reference proteome</keyword>
<dbReference type="Proteomes" id="UP001465976">
    <property type="component" value="Unassembled WGS sequence"/>
</dbReference>
<keyword evidence="3" id="KW-0732">Signal</keyword>
<evidence type="ECO:0000313" key="4">
    <source>
        <dbReference type="EMBL" id="KAL0573613.1"/>
    </source>
</evidence>
<organism evidence="4 5">
    <name type="scientific">Marasmius crinis-equi</name>
    <dbReference type="NCBI Taxonomy" id="585013"/>
    <lineage>
        <taxon>Eukaryota</taxon>
        <taxon>Fungi</taxon>
        <taxon>Dikarya</taxon>
        <taxon>Basidiomycota</taxon>
        <taxon>Agaricomycotina</taxon>
        <taxon>Agaricomycetes</taxon>
        <taxon>Agaricomycetidae</taxon>
        <taxon>Agaricales</taxon>
        <taxon>Marasmiineae</taxon>
        <taxon>Marasmiaceae</taxon>
        <taxon>Marasmius</taxon>
    </lineage>
</organism>
<feature type="transmembrane region" description="Helical" evidence="2">
    <location>
        <begin position="673"/>
        <end position="693"/>
    </location>
</feature>
<reference evidence="4 5" key="1">
    <citation type="submission" date="2024-02" db="EMBL/GenBank/DDBJ databases">
        <title>A draft genome for the cacao thread blight pathogen Marasmius crinis-equi.</title>
        <authorList>
            <person name="Cohen S.P."/>
            <person name="Baruah I.K."/>
            <person name="Amoako-Attah I."/>
            <person name="Bukari Y."/>
            <person name="Meinhardt L.W."/>
            <person name="Bailey B.A."/>
        </authorList>
    </citation>
    <scope>NUCLEOTIDE SEQUENCE [LARGE SCALE GENOMIC DNA]</scope>
    <source>
        <strain evidence="4 5">GH-76</strain>
    </source>
</reference>
<accession>A0ABR3FEA5</accession>
<sequence length="839" mass="93991">MSLLHFLANLISILKRVTITGVVNVYIRKLLRRLCLSFSLFTRSSLKRGKRSKKDGIINAGDGGDDPFSPLSEREEDLLCSGEGGIGHGNEIVFPKTGPSTESVIICASEIPSTLHPHAFNNPHSTISRDLRSSTSLRADFISKSQSYSRISYPTTSGQPYGTVSVNVSPAASASRLSVHTPSRRGQGETVSRYSPSPAPSSNIQAPSERNGQDDNRGSPATSTSRLSADPWQPQRHSHGETSAQRSGSPAALHVINIRKPTDEVGVLTDSPVETCFPHPEVPQLDHERIIAVAEVTSEPEAMEGYVVAPRGESGNDVTLRSVFGDFYPMAPESHWRYVREDYVEPFPKKCTLPAQTTVFQGERLPDGWKEFIHPEGARYFLFEAKHIYTDADVYDYRILSHVTRFMKEMDEYTERQGITYSGDVHIAFDVYYEPEKDGCACRYYIADHSTRSVFWLDPFEAHTLSVWEEVRGVERLTHIRHALEAQYWYHCGLFPDSFKLKTESVDELRDILIYWIGDVLTSRSSTIPYTLEELEPMLRLANNLRKNVGGQRGVAAYDLNKVSVDRIVYKGPWDKLILNMNIEWQKMILFGIVLLSVNLMFLTIGSIDQATAVRTRSIAQILSFLSVMSMIGSVILGLMLARKNKVKDTDGATEAACFILSFERQRLGLETLAILYSLPYALLMWGVIYFLGSFSFYCLHDTAFIIWLIFAGASTVVFCLVFWCIFSLASFDGRYSGEQMSAWDQLFTAMKDAFSGMIRMINRKLIALGLKNPDPEPQERSLTFDPRGLGRALRKASRKATSLSLSALGLGNRVHDDNRRVRGDVEDRPNQVATPSST</sequence>
<keyword evidence="2" id="KW-0472">Membrane</keyword>
<feature type="signal peptide" evidence="3">
    <location>
        <begin position="1"/>
        <end position="19"/>
    </location>
</feature>
<keyword evidence="2" id="KW-0812">Transmembrane</keyword>
<name>A0ABR3FEA5_9AGAR</name>
<feature type="compositionally biased region" description="Basic and acidic residues" evidence="1">
    <location>
        <begin position="819"/>
        <end position="830"/>
    </location>
</feature>
<feature type="chain" id="PRO_5046342377" evidence="3">
    <location>
        <begin position="20"/>
        <end position="839"/>
    </location>
</feature>
<keyword evidence="2" id="KW-1133">Transmembrane helix</keyword>
<evidence type="ECO:0000256" key="3">
    <source>
        <dbReference type="SAM" id="SignalP"/>
    </source>
</evidence>
<feature type="region of interest" description="Disordered" evidence="1">
    <location>
        <begin position="173"/>
        <end position="251"/>
    </location>
</feature>
<feature type="transmembrane region" description="Helical" evidence="2">
    <location>
        <begin position="620"/>
        <end position="642"/>
    </location>
</feature>
<feature type="transmembrane region" description="Helical" evidence="2">
    <location>
        <begin position="705"/>
        <end position="732"/>
    </location>
</feature>
<protein>
    <submittedName>
        <fullName evidence="4">Uncharacterized protein</fullName>
    </submittedName>
</protein>
<comment type="caution">
    <text evidence="4">The sequence shown here is derived from an EMBL/GenBank/DDBJ whole genome shotgun (WGS) entry which is preliminary data.</text>
</comment>
<feature type="region of interest" description="Disordered" evidence="1">
    <location>
        <begin position="819"/>
        <end position="839"/>
    </location>
</feature>
<evidence type="ECO:0000256" key="1">
    <source>
        <dbReference type="SAM" id="MobiDB-lite"/>
    </source>
</evidence>
<evidence type="ECO:0000313" key="5">
    <source>
        <dbReference type="Proteomes" id="UP001465976"/>
    </source>
</evidence>